<evidence type="ECO:0000256" key="7">
    <source>
        <dbReference type="ARBA" id="ARBA00022824"/>
    </source>
</evidence>
<evidence type="ECO:0000256" key="6">
    <source>
        <dbReference type="ARBA" id="ARBA00022692"/>
    </source>
</evidence>
<dbReference type="GO" id="GO:1990529">
    <property type="term" value="C:glycosylphosphatidylinositol-mannosyltransferase I complex"/>
    <property type="evidence" value="ECO:0007669"/>
    <property type="project" value="TreeGrafter"/>
</dbReference>
<evidence type="ECO:0000313" key="12">
    <source>
        <dbReference type="EMBL" id="KAG0687245.1"/>
    </source>
</evidence>
<keyword evidence="13" id="KW-1185">Reference proteome</keyword>
<dbReference type="InterPro" id="IPR042322">
    <property type="entry name" value="Pbn1"/>
</dbReference>
<dbReference type="InterPro" id="IPR013233">
    <property type="entry name" value="PIG-X/PBN1"/>
</dbReference>
<protein>
    <recommendedName>
        <fullName evidence="4 11">Protein PBN1</fullName>
    </recommendedName>
</protein>
<dbReference type="PANTHER" id="PTHR28533:SF1">
    <property type="entry name" value="PROTEIN PBN1"/>
    <property type="match status" value="1"/>
</dbReference>
<dbReference type="AlphaFoldDB" id="A0A9P7BEM8"/>
<evidence type="ECO:0000256" key="4">
    <source>
        <dbReference type="ARBA" id="ARBA00020410"/>
    </source>
</evidence>
<comment type="similarity">
    <text evidence="3 11">Belongs to the PIGX family.</text>
</comment>
<evidence type="ECO:0000256" key="2">
    <source>
        <dbReference type="ARBA" id="ARBA00004687"/>
    </source>
</evidence>
<dbReference type="GO" id="GO:0005789">
    <property type="term" value="C:endoplasmic reticulum membrane"/>
    <property type="evidence" value="ECO:0007669"/>
    <property type="project" value="UniProtKB-SubCell"/>
</dbReference>
<keyword evidence="7 11" id="KW-0256">Endoplasmic reticulum</keyword>
<keyword evidence="6 11" id="KW-0812">Transmembrane</keyword>
<keyword evidence="10" id="KW-0325">Glycoprotein</keyword>
<organism evidence="12 13">
    <name type="scientific">Pichia californica</name>
    <dbReference type="NCBI Taxonomy" id="460514"/>
    <lineage>
        <taxon>Eukaryota</taxon>
        <taxon>Fungi</taxon>
        <taxon>Dikarya</taxon>
        <taxon>Ascomycota</taxon>
        <taxon>Saccharomycotina</taxon>
        <taxon>Pichiomycetes</taxon>
        <taxon>Pichiales</taxon>
        <taxon>Pichiaceae</taxon>
        <taxon>Pichia</taxon>
    </lineage>
</organism>
<dbReference type="EMBL" id="PUHW01000291">
    <property type="protein sequence ID" value="KAG0687245.1"/>
    <property type="molecule type" value="Genomic_DNA"/>
</dbReference>
<evidence type="ECO:0000313" key="13">
    <source>
        <dbReference type="Proteomes" id="UP000697127"/>
    </source>
</evidence>
<dbReference type="PANTHER" id="PTHR28533">
    <property type="entry name" value="PROTEIN PBN1"/>
    <property type="match status" value="1"/>
</dbReference>
<feature type="transmembrane region" description="Helical" evidence="11">
    <location>
        <begin position="421"/>
        <end position="439"/>
    </location>
</feature>
<dbReference type="Pfam" id="PF08320">
    <property type="entry name" value="PIG-X"/>
    <property type="match status" value="1"/>
</dbReference>
<evidence type="ECO:0000256" key="5">
    <source>
        <dbReference type="ARBA" id="ARBA00022502"/>
    </source>
</evidence>
<comment type="function">
    <text evidence="11">Required for proper folding and/or the stability of a subset of proteins in the endoplasmic reticulum. Component of glycosylphosphatidylinositol-mannosyltransferase 1 which transfers the first of the 4 mannoses in the GPI-anchor precursors during GPI-anchor biosynthesis. Probably acts by stabilizing the mannosyltransferase GPI14.</text>
</comment>
<dbReference type="GO" id="GO:0000030">
    <property type="term" value="F:mannosyltransferase activity"/>
    <property type="evidence" value="ECO:0007669"/>
    <property type="project" value="TreeGrafter"/>
</dbReference>
<proteinExistence type="inferred from homology"/>
<comment type="pathway">
    <text evidence="2 11">Glycolipid biosynthesis; glycosylphosphatidylinositol-anchor biosynthesis.</text>
</comment>
<gene>
    <name evidence="12" type="ORF">C6P40_002616</name>
</gene>
<evidence type="ECO:0000256" key="9">
    <source>
        <dbReference type="ARBA" id="ARBA00023136"/>
    </source>
</evidence>
<name>A0A9P7BEM8_9ASCO</name>
<evidence type="ECO:0000256" key="11">
    <source>
        <dbReference type="RuleBase" id="RU366056"/>
    </source>
</evidence>
<dbReference type="SMART" id="SM00780">
    <property type="entry name" value="PIG-X"/>
    <property type="match status" value="1"/>
</dbReference>
<keyword evidence="8 11" id="KW-1133">Transmembrane helix</keyword>
<dbReference type="Proteomes" id="UP000697127">
    <property type="component" value="Unassembled WGS sequence"/>
</dbReference>
<reference evidence="12" key="1">
    <citation type="submission" date="2020-11" db="EMBL/GenBank/DDBJ databases">
        <title>Kefir isolates.</title>
        <authorList>
            <person name="Marcisauskas S."/>
            <person name="Kim Y."/>
            <person name="Blasche S."/>
        </authorList>
    </citation>
    <scope>NUCLEOTIDE SEQUENCE</scope>
    <source>
        <strain evidence="12">Olga-1</strain>
    </source>
</reference>
<evidence type="ECO:0000256" key="3">
    <source>
        <dbReference type="ARBA" id="ARBA00010345"/>
    </source>
</evidence>
<comment type="caution">
    <text evidence="12">The sequence shown here is derived from an EMBL/GenBank/DDBJ whole genome shotgun (WGS) entry which is preliminary data.</text>
</comment>
<evidence type="ECO:0000256" key="8">
    <source>
        <dbReference type="ARBA" id="ARBA00022989"/>
    </source>
</evidence>
<evidence type="ECO:0000256" key="1">
    <source>
        <dbReference type="ARBA" id="ARBA00004643"/>
    </source>
</evidence>
<dbReference type="GO" id="GO:0006506">
    <property type="term" value="P:GPI anchor biosynthetic process"/>
    <property type="evidence" value="ECO:0007669"/>
    <property type="project" value="UniProtKB-KW"/>
</dbReference>
<keyword evidence="5 11" id="KW-0337">GPI-anchor biosynthesis</keyword>
<evidence type="ECO:0000256" key="10">
    <source>
        <dbReference type="ARBA" id="ARBA00023180"/>
    </source>
</evidence>
<accession>A0A9P7BEM8</accession>
<keyword evidence="9 11" id="KW-0472">Membrane</keyword>
<comment type="subcellular location">
    <subcellularLocation>
        <location evidence="11">Endoplasmic reticulum membrane</location>
        <topology evidence="11">Single-pass membrane protein</topology>
    </subcellularLocation>
    <subcellularLocation>
        <location evidence="1">Endoplasmic reticulum membrane</location>
        <topology evidence="1">Single-pass type III membrane protein</topology>
    </subcellularLocation>
</comment>
<sequence length="441" mass="50795">MHPGININIAPQDVSSWREYYELSVFTRDFLLGEQLQINVSELSDMVFEKEWWNWSQMNRGLGNDFNNGIKKLLEIFHIEDNLQDYDAIEILLNKKKLTVYLYNYYESGENLSIKIDSQNDKIKHEFAIVTEMSSILETRDLDLQNGETIPCRFLNGIRGSNIDSILQPTMFLHSPSNYVLPYTNFNMHINQIDNAWMHPIINFEIEMDSMYYNTNYNNRGYLPNDIEILNSDKCELHVEIEFSNEFIVDRYEINRLIENNSNKNCIKKLKNISNNGMDLELPSYKVDEWGSFVDIIIDPDCVFNNGNEKEKEKEKILGAFNIPIHLRYPEPGLLSGGMSKLESPWSKIYWKCPLDETGAKGVNGSFYFEPDRFPSDTSLPTVREYFYPPASSVSESDAASELGVFMPRGDGRLRDEVEGMTGFVVASASLLLAAVAIFKN</sequence>